<dbReference type="SUPFAM" id="SSF69047">
    <property type="entry name" value="Hypothetical protein YjbJ"/>
    <property type="match status" value="1"/>
</dbReference>
<accession>S4YJX6</accession>
<feature type="domain" description="CsbD-like" evidence="3">
    <location>
        <begin position="21"/>
        <end position="71"/>
    </location>
</feature>
<dbReference type="KEGG" id="sry:M621_14155"/>
<dbReference type="InterPro" id="IPR036629">
    <property type="entry name" value="YjbJ_sf"/>
</dbReference>
<gene>
    <name evidence="5" type="ORF">M621_14155</name>
</gene>
<evidence type="ECO:0000313" key="6">
    <source>
        <dbReference type="Proteomes" id="UP000014900"/>
    </source>
</evidence>
<dbReference type="InterPro" id="IPR043605">
    <property type="entry name" value="DUF883_C"/>
</dbReference>
<evidence type="ECO:0008006" key="7">
    <source>
        <dbReference type="Google" id="ProtNLM"/>
    </source>
</evidence>
<sequence>MLLCLMFAFRTEDKELNMFGKAEDKVNEAAGAVQEAFGEATDSPEHQVKGAARKYASQASYAARDAADTVRTQVESNPLAGVAIAAAVGIVFGFLLGRK</sequence>
<organism evidence="5 6">
    <name type="scientific">Serratia plymuthica S13</name>
    <dbReference type="NCBI Taxonomy" id="1348660"/>
    <lineage>
        <taxon>Bacteria</taxon>
        <taxon>Pseudomonadati</taxon>
        <taxon>Pseudomonadota</taxon>
        <taxon>Gammaproteobacteria</taxon>
        <taxon>Enterobacterales</taxon>
        <taxon>Yersiniaceae</taxon>
        <taxon>Serratia</taxon>
    </lineage>
</organism>
<keyword evidence="2" id="KW-0812">Transmembrane</keyword>
<name>S4YJX6_SERPL</name>
<dbReference type="PATRIC" id="fig|1348660.3.peg.2775"/>
<dbReference type="InterPro" id="IPR008462">
    <property type="entry name" value="CsbD"/>
</dbReference>
<dbReference type="Pfam" id="PF19029">
    <property type="entry name" value="DUF883_C"/>
    <property type="match status" value="1"/>
</dbReference>
<protein>
    <recommendedName>
        <fullName evidence="7">CsbD-like domain-containing protein</fullName>
    </recommendedName>
</protein>
<evidence type="ECO:0000256" key="1">
    <source>
        <dbReference type="ARBA" id="ARBA00009129"/>
    </source>
</evidence>
<reference evidence="5 6" key="1">
    <citation type="journal article" date="2013" name="Genome Announc.">
        <title>Genome Sequence of Serratia plymuthica Strain S13, an Endophyte with Germination- and Plant-Growth-Promoting Activity from the Flower of Styrian Oil Pumpkin.</title>
        <authorList>
            <person name="Muller H."/>
            <person name="Furnkranz M."/>
            <person name="Grube M."/>
            <person name="Berg G."/>
        </authorList>
    </citation>
    <scope>NUCLEOTIDE SEQUENCE [LARGE SCALE GENOMIC DNA]</scope>
    <source>
        <strain evidence="5">S13</strain>
    </source>
</reference>
<keyword evidence="2" id="KW-1133">Transmembrane helix</keyword>
<dbReference type="EMBL" id="CP006566">
    <property type="protein sequence ID" value="AGP44801.1"/>
    <property type="molecule type" value="Genomic_DNA"/>
</dbReference>
<dbReference type="Proteomes" id="UP000014900">
    <property type="component" value="Chromosome"/>
</dbReference>
<comment type="similarity">
    <text evidence="1">Belongs to the UPF0337 (CsbD) family.</text>
</comment>
<evidence type="ECO:0000259" key="4">
    <source>
        <dbReference type="Pfam" id="PF19029"/>
    </source>
</evidence>
<proteinExistence type="inferred from homology"/>
<evidence type="ECO:0000313" key="5">
    <source>
        <dbReference type="EMBL" id="AGP44801.1"/>
    </source>
</evidence>
<dbReference type="HOGENOM" id="CLU_135567_2_1_6"/>
<feature type="domain" description="DUF883" evidence="4">
    <location>
        <begin position="74"/>
        <end position="99"/>
    </location>
</feature>
<dbReference type="Gene3D" id="1.10.1470.10">
    <property type="entry name" value="YjbJ"/>
    <property type="match status" value="1"/>
</dbReference>
<dbReference type="AlphaFoldDB" id="S4YJX6"/>
<keyword evidence="2" id="KW-0472">Membrane</keyword>
<feature type="transmembrane region" description="Helical" evidence="2">
    <location>
        <begin position="79"/>
        <end position="97"/>
    </location>
</feature>
<evidence type="ECO:0000259" key="3">
    <source>
        <dbReference type="Pfam" id="PF05532"/>
    </source>
</evidence>
<dbReference type="Pfam" id="PF05532">
    <property type="entry name" value="CsbD"/>
    <property type="match status" value="1"/>
</dbReference>
<evidence type="ECO:0000256" key="2">
    <source>
        <dbReference type="SAM" id="Phobius"/>
    </source>
</evidence>
<dbReference type="eggNOG" id="COG3237">
    <property type="taxonomic scope" value="Bacteria"/>
</dbReference>